<dbReference type="InterPro" id="IPR006693">
    <property type="entry name" value="AB_hydrolase_lipase"/>
</dbReference>
<evidence type="ECO:0000256" key="10">
    <source>
        <dbReference type="PIRSR" id="PIRSR000862-1"/>
    </source>
</evidence>
<dbReference type="Gene3D" id="3.40.50.1820">
    <property type="entry name" value="alpha/beta hydrolase"/>
    <property type="match status" value="1"/>
</dbReference>
<dbReference type="Pfam" id="PF04083">
    <property type="entry name" value="Abhydro_lipase"/>
    <property type="match status" value="1"/>
</dbReference>
<sequence>MAWKTRSVLLCVALSLWSKPACPEGRKDPEVYMNATQIIERWGYQALAYDAVTEDGYILTLVRILPNANKWKSERPVIFLQHGLESSCVDWVNNLPGQSAGFYFADAGFDVWLGNFRGNLYARRHRTLKPQEKEFWRFTWDEMAKYDLPALVGKALEISKADKLYYVGHSEGTLTAFAKFSTDQQFADKVHTFFALAPVVTVKYIKGPSRFLSPLVKNIQAFEELFGQGLFLPKESFISKLVQDFCPIVVARELCSDLLFLIAGPELHQINTTRIAVYLAHHPSGTSTENIIHFGQMVNSGLCQMYDFGNEEENKKHYDGKTTPPLYDVSKVTVPTVLFWSASDILATPVDVQRSILARVPHVVEVHNLTDFSHLDFIWGLRAAYEIYRPVERFIYKDYSTRHNRRP</sequence>
<evidence type="ECO:0000256" key="9">
    <source>
        <dbReference type="PIRNR" id="PIRNR000862"/>
    </source>
</evidence>
<accession>A0A5S6R1G6</accession>
<dbReference type="Proteomes" id="UP000046395">
    <property type="component" value="Unassembled WGS sequence"/>
</dbReference>
<evidence type="ECO:0000259" key="12">
    <source>
        <dbReference type="Pfam" id="PF04083"/>
    </source>
</evidence>
<keyword evidence="5 9" id="KW-0442">Lipid degradation</keyword>
<reference evidence="14 15" key="2">
    <citation type="submission" date="2019-12" db="UniProtKB">
        <authorList>
            <consortium name="WormBaseParasite"/>
        </authorList>
    </citation>
    <scope>IDENTIFICATION</scope>
</reference>
<evidence type="ECO:0000256" key="5">
    <source>
        <dbReference type="ARBA" id="ARBA00022963"/>
    </source>
</evidence>
<evidence type="ECO:0000313" key="15">
    <source>
        <dbReference type="WBParaSite" id="TMUE_3000013416.1"/>
    </source>
</evidence>
<keyword evidence="3 11" id="KW-0732">Signal</keyword>
<dbReference type="STRING" id="70415.A0A5S6R1G6"/>
<proteinExistence type="inferred from homology"/>
<evidence type="ECO:0000256" key="1">
    <source>
        <dbReference type="ARBA" id="ARBA00004227"/>
    </source>
</evidence>
<feature type="domain" description="Partial AB-hydrolase lipase" evidence="12">
    <location>
        <begin position="36"/>
        <end position="94"/>
    </location>
</feature>
<evidence type="ECO:0000313" key="14">
    <source>
        <dbReference type="WBParaSite" id="TMUE_3000013335.1"/>
    </source>
</evidence>
<dbReference type="SUPFAM" id="SSF53474">
    <property type="entry name" value="alpha/beta-Hydrolases"/>
    <property type="match status" value="1"/>
</dbReference>
<reference evidence="13" key="1">
    <citation type="submission" date="2014-03" db="EMBL/GenBank/DDBJ databases">
        <title>The whipworm genome and dual-species transcriptomics of an intimate host-pathogen interaction.</title>
        <authorList>
            <person name="Foth B.J."/>
            <person name="Tsai I.J."/>
            <person name="Reid A.J."/>
            <person name="Bancroft A.J."/>
            <person name="Nichol S."/>
            <person name="Tracey A."/>
            <person name="Holroyd N."/>
            <person name="Cotton J.A."/>
            <person name="Stanley E.J."/>
            <person name="Zarowiecki M."/>
            <person name="Liu J.Z."/>
            <person name="Huckvale T."/>
            <person name="Cooper P.J."/>
            <person name="Grencis R.K."/>
            <person name="Berriman M."/>
        </authorList>
    </citation>
    <scope>NUCLEOTIDE SEQUENCE [LARGE SCALE GENOMIC DNA]</scope>
    <source>
        <strain evidence="13">Edinburgh</strain>
    </source>
</reference>
<dbReference type="WBParaSite" id="TMUE_3000013335.1">
    <property type="protein sequence ID" value="TMUE_3000013335.1"/>
    <property type="gene ID" value="WBGene00286474"/>
</dbReference>
<keyword evidence="8" id="KW-0458">Lysosome</keyword>
<dbReference type="InterPro" id="IPR025483">
    <property type="entry name" value="Lipase_euk"/>
</dbReference>
<organism evidence="13 14">
    <name type="scientific">Trichuris muris</name>
    <name type="common">Mouse whipworm</name>
    <dbReference type="NCBI Taxonomy" id="70415"/>
    <lineage>
        <taxon>Eukaryota</taxon>
        <taxon>Metazoa</taxon>
        <taxon>Ecdysozoa</taxon>
        <taxon>Nematoda</taxon>
        <taxon>Enoplea</taxon>
        <taxon>Dorylaimia</taxon>
        <taxon>Trichinellida</taxon>
        <taxon>Trichuridae</taxon>
        <taxon>Trichuris</taxon>
    </lineage>
</organism>
<evidence type="ECO:0000313" key="13">
    <source>
        <dbReference type="Proteomes" id="UP000046395"/>
    </source>
</evidence>
<evidence type="ECO:0000256" key="4">
    <source>
        <dbReference type="ARBA" id="ARBA00022801"/>
    </source>
</evidence>
<feature type="active site" description="Nucleophile" evidence="10">
    <location>
        <position position="170"/>
    </location>
</feature>
<evidence type="ECO:0000256" key="7">
    <source>
        <dbReference type="ARBA" id="ARBA00023180"/>
    </source>
</evidence>
<feature type="signal peptide" evidence="11">
    <location>
        <begin position="1"/>
        <end position="23"/>
    </location>
</feature>
<feature type="active site" description="Charge relay system" evidence="10">
    <location>
        <position position="344"/>
    </location>
</feature>
<evidence type="ECO:0000256" key="11">
    <source>
        <dbReference type="SAM" id="SignalP"/>
    </source>
</evidence>
<dbReference type="WBParaSite" id="TMUE_3000013416.1">
    <property type="protein sequence ID" value="TMUE_3000013416.1"/>
    <property type="gene ID" value="WBGene00301907"/>
</dbReference>
<dbReference type="InterPro" id="IPR029058">
    <property type="entry name" value="AB_hydrolase_fold"/>
</dbReference>
<dbReference type="GO" id="GO:0043202">
    <property type="term" value="C:lysosomal lumen"/>
    <property type="evidence" value="ECO:0007669"/>
    <property type="project" value="UniProtKB-SubCell"/>
</dbReference>
<keyword evidence="4 9" id="KW-0378">Hydrolase</keyword>
<dbReference type="PIRSF" id="PIRSF000862">
    <property type="entry name" value="Steryl_ester_lip"/>
    <property type="match status" value="1"/>
</dbReference>
<name>A0A5S6R1G6_TRIMR</name>
<feature type="chain" id="PRO_5044624397" description="Lipase" evidence="11">
    <location>
        <begin position="24"/>
        <end position="407"/>
    </location>
</feature>
<dbReference type="PANTHER" id="PTHR11005">
    <property type="entry name" value="LYSOSOMAL ACID LIPASE-RELATED"/>
    <property type="match status" value="1"/>
</dbReference>
<keyword evidence="6" id="KW-0443">Lipid metabolism</keyword>
<comment type="similarity">
    <text evidence="2 9">Belongs to the AB hydrolase superfamily. Lipase family.</text>
</comment>
<evidence type="ECO:0000256" key="6">
    <source>
        <dbReference type="ARBA" id="ARBA00023098"/>
    </source>
</evidence>
<evidence type="ECO:0000256" key="8">
    <source>
        <dbReference type="ARBA" id="ARBA00023228"/>
    </source>
</evidence>
<dbReference type="GO" id="GO:0016042">
    <property type="term" value="P:lipid catabolic process"/>
    <property type="evidence" value="ECO:0007669"/>
    <property type="project" value="UniProtKB-KW"/>
</dbReference>
<dbReference type="AlphaFoldDB" id="A0A5S6R1G6"/>
<keyword evidence="7" id="KW-0325">Glycoprotein</keyword>
<comment type="subcellular location">
    <subcellularLocation>
        <location evidence="1">Lysosome lumen</location>
    </subcellularLocation>
</comment>
<evidence type="ECO:0000256" key="3">
    <source>
        <dbReference type="ARBA" id="ARBA00022729"/>
    </source>
</evidence>
<dbReference type="GO" id="GO:0016788">
    <property type="term" value="F:hydrolase activity, acting on ester bonds"/>
    <property type="evidence" value="ECO:0007669"/>
    <property type="project" value="InterPro"/>
</dbReference>
<feature type="active site" description="Charge relay system" evidence="10">
    <location>
        <position position="374"/>
    </location>
</feature>
<keyword evidence="13" id="KW-1185">Reference proteome</keyword>
<evidence type="ECO:0000256" key="2">
    <source>
        <dbReference type="ARBA" id="ARBA00010701"/>
    </source>
</evidence>
<dbReference type="FunFam" id="3.40.50.1820:FF:000021">
    <property type="entry name" value="Lipase"/>
    <property type="match status" value="1"/>
</dbReference>
<protein>
    <recommendedName>
        <fullName evidence="9">Lipase</fullName>
    </recommendedName>
</protein>